<dbReference type="STRING" id="706433.HMPREF9430_00516"/>
<dbReference type="InterPro" id="IPR002178">
    <property type="entry name" value="PTS_EIIA_type-2_dom"/>
</dbReference>
<dbReference type="PANTHER" id="PTHR47738:SF3">
    <property type="entry name" value="PHOSPHOTRANSFERASE SYSTEM MANNITOL_FRUCTOSE-SPECIFIC IIA DOMAIN CONTAINING PROTEIN"/>
    <property type="match status" value="1"/>
</dbReference>
<keyword evidence="3" id="KW-1185">Reference proteome</keyword>
<reference evidence="2 3" key="1">
    <citation type="submission" date="2010-08" db="EMBL/GenBank/DDBJ databases">
        <authorList>
            <person name="Weinstock G."/>
            <person name="Sodergren E."/>
            <person name="Clifton S."/>
            <person name="Fulton L."/>
            <person name="Fulton B."/>
            <person name="Courtney L."/>
            <person name="Fronick C."/>
            <person name="Harrison M."/>
            <person name="Strong C."/>
            <person name="Farmer C."/>
            <person name="Delahaunty K."/>
            <person name="Markovic C."/>
            <person name="Hall O."/>
            <person name="Minx P."/>
            <person name="Tomlinson C."/>
            <person name="Mitreva M."/>
            <person name="Hou S."/>
            <person name="Chen J."/>
            <person name="Wollam A."/>
            <person name="Pepin K.H."/>
            <person name="Johnson M."/>
            <person name="Bhonagiri V."/>
            <person name="Zhang X."/>
            <person name="Suruliraj S."/>
            <person name="Warren W."/>
            <person name="Chinwalla A."/>
            <person name="Mardis E.R."/>
            <person name="Wilson R.K."/>
        </authorList>
    </citation>
    <scope>NUCLEOTIDE SEQUENCE [LARGE SCALE GENOMIC DNA]</scope>
    <source>
        <strain evidence="2 3">F0204</strain>
    </source>
</reference>
<dbReference type="SUPFAM" id="SSF55804">
    <property type="entry name" value="Phoshotransferase/anion transport protein"/>
    <property type="match status" value="1"/>
</dbReference>
<evidence type="ECO:0000259" key="1">
    <source>
        <dbReference type="PROSITE" id="PS51094"/>
    </source>
</evidence>
<gene>
    <name evidence="2" type="ORF">HMPREF9430_00516</name>
</gene>
<dbReference type="eggNOG" id="COG1762">
    <property type="taxonomic scope" value="Bacteria"/>
</dbReference>
<dbReference type="Gene3D" id="3.40.930.10">
    <property type="entry name" value="Mannitol-specific EII, Chain A"/>
    <property type="match status" value="1"/>
</dbReference>
<evidence type="ECO:0000313" key="3">
    <source>
        <dbReference type="Proteomes" id="UP000004097"/>
    </source>
</evidence>
<dbReference type="RefSeq" id="WP_006525356.1">
    <property type="nucleotide sequence ID" value="NZ_GL637648.1"/>
</dbReference>
<dbReference type="AlphaFoldDB" id="E7MLV3"/>
<proteinExistence type="predicted"/>
<dbReference type="PROSITE" id="PS51094">
    <property type="entry name" value="PTS_EIIA_TYPE_2"/>
    <property type="match status" value="1"/>
</dbReference>
<keyword evidence="2" id="KW-0808">Transferase</keyword>
<evidence type="ECO:0000313" key="2">
    <source>
        <dbReference type="EMBL" id="EFW24959.1"/>
    </source>
</evidence>
<protein>
    <submittedName>
        <fullName evidence="2">Phosphoenolpyruvate-dependent sugar phosphotransferase system, EIIA 2</fullName>
    </submittedName>
</protein>
<dbReference type="EMBL" id="AECQ01000007">
    <property type="protein sequence ID" value="EFW24959.1"/>
    <property type="molecule type" value="Genomic_DNA"/>
</dbReference>
<dbReference type="Pfam" id="PF00359">
    <property type="entry name" value="PTS_EIIA_2"/>
    <property type="match status" value="1"/>
</dbReference>
<dbReference type="InterPro" id="IPR016152">
    <property type="entry name" value="PTrfase/Anion_transptr"/>
</dbReference>
<feature type="domain" description="PTS EIIA type-2" evidence="1">
    <location>
        <begin position="5"/>
        <end position="152"/>
    </location>
</feature>
<dbReference type="InterPro" id="IPR051541">
    <property type="entry name" value="PTS_SugarTrans_NitroReg"/>
</dbReference>
<name>E7MLV3_9FIRM</name>
<sequence length="157" mass="17494">MSINVVVTKELVFPQVEASTKEEVIYLLADALERQGFVKDTYKDAILAREKEYPTGLPSTSPVVAIPHADNNLVNTTSIAVAALKSPVKFHNMEEVNQTVDAQIVIMMAIAEPHGQIEMLQRIIGFIQNDEAKNKLVHSVNKEEILEVIQESILKEE</sequence>
<dbReference type="CDD" id="cd00211">
    <property type="entry name" value="PTS_IIA_fru"/>
    <property type="match status" value="1"/>
</dbReference>
<dbReference type="GO" id="GO:0016740">
    <property type="term" value="F:transferase activity"/>
    <property type="evidence" value="ECO:0007669"/>
    <property type="project" value="UniProtKB-KW"/>
</dbReference>
<accession>E7MLV3</accession>
<dbReference type="Proteomes" id="UP000004097">
    <property type="component" value="Unassembled WGS sequence"/>
</dbReference>
<dbReference type="PANTHER" id="PTHR47738">
    <property type="entry name" value="PTS SYSTEM FRUCTOSE-LIKE EIIA COMPONENT-RELATED"/>
    <property type="match status" value="1"/>
</dbReference>
<dbReference type="HOGENOM" id="CLU_072531_6_0_9"/>
<comment type="caution">
    <text evidence="2">The sequence shown here is derived from an EMBL/GenBank/DDBJ whole genome shotgun (WGS) entry which is preliminary data.</text>
</comment>
<keyword evidence="2" id="KW-0670">Pyruvate</keyword>
<organism evidence="2 3">
    <name type="scientific">Solobacterium moorei F0204</name>
    <dbReference type="NCBI Taxonomy" id="706433"/>
    <lineage>
        <taxon>Bacteria</taxon>
        <taxon>Bacillati</taxon>
        <taxon>Bacillota</taxon>
        <taxon>Erysipelotrichia</taxon>
        <taxon>Erysipelotrichales</taxon>
        <taxon>Erysipelotrichaceae</taxon>
        <taxon>Solobacterium</taxon>
    </lineage>
</organism>